<comment type="catalytic activity">
    <reaction evidence="6">
        <text>a thymidine in DNA + NAD(+) = an N-(ADP-alpha-D-ribosyl)-thymidine in DNA + nicotinamide + H(+)</text>
        <dbReference type="Rhea" id="RHEA:71651"/>
        <dbReference type="Rhea" id="RHEA-COMP:13556"/>
        <dbReference type="Rhea" id="RHEA-COMP:18051"/>
        <dbReference type="ChEBI" id="CHEBI:15378"/>
        <dbReference type="ChEBI" id="CHEBI:17154"/>
        <dbReference type="ChEBI" id="CHEBI:57540"/>
        <dbReference type="ChEBI" id="CHEBI:137386"/>
        <dbReference type="ChEBI" id="CHEBI:191199"/>
    </reaction>
</comment>
<feature type="binding site" evidence="6">
    <location>
        <position position="217"/>
    </location>
    <ligand>
        <name>NAD(+)</name>
        <dbReference type="ChEBI" id="CHEBI:57540"/>
    </ligand>
</feature>
<reference evidence="9" key="1">
    <citation type="submission" date="2016-01" db="EMBL/GenBank/DDBJ databases">
        <authorList>
            <person name="Peeters Charlotte."/>
        </authorList>
    </citation>
    <scope>NUCLEOTIDE SEQUENCE</scope>
    <source>
        <strain evidence="9">LMG 22936</strain>
    </source>
</reference>
<keyword evidence="10" id="KW-1185">Reference proteome</keyword>
<dbReference type="InterPro" id="IPR029494">
    <property type="entry name" value="DarT"/>
</dbReference>
<evidence type="ECO:0000313" key="9">
    <source>
        <dbReference type="EMBL" id="SAL77396.1"/>
    </source>
</evidence>
<dbReference type="AlphaFoldDB" id="A0A158K8F2"/>
<keyword evidence="1 6" id="KW-1277">Toxin-antitoxin system</keyword>
<evidence type="ECO:0000256" key="2">
    <source>
        <dbReference type="ARBA" id="ARBA00022676"/>
    </source>
</evidence>
<accession>A0A158K8F2</accession>
<comment type="similarity">
    <text evidence="6">Belongs to the DarT ADP-ribosyltransferase family.</text>
</comment>
<keyword evidence="4 6" id="KW-0548">Nucleotidyltransferase</keyword>
<dbReference type="GO" id="GO:0016779">
    <property type="term" value="F:nucleotidyltransferase activity"/>
    <property type="evidence" value="ECO:0007669"/>
    <property type="project" value="UniProtKB-UniRule"/>
</dbReference>
<protein>
    <recommendedName>
        <fullName evidence="8">DarT domain-containing protein</fullName>
    </recommendedName>
</protein>
<evidence type="ECO:0000256" key="5">
    <source>
        <dbReference type="ARBA" id="ARBA00023125"/>
    </source>
</evidence>
<evidence type="ECO:0000256" key="4">
    <source>
        <dbReference type="ARBA" id="ARBA00022695"/>
    </source>
</evidence>
<feature type="active site" evidence="6">
    <location>
        <position position="319"/>
    </location>
</feature>
<evidence type="ECO:0000256" key="1">
    <source>
        <dbReference type="ARBA" id="ARBA00022649"/>
    </source>
</evidence>
<keyword evidence="3 6" id="KW-0808">Transferase</keyword>
<proteinExistence type="inferred from homology"/>
<keyword evidence="7" id="KW-0472">Membrane</keyword>
<evidence type="ECO:0000256" key="6">
    <source>
        <dbReference type="PROSITE-ProRule" id="PRU01362"/>
    </source>
</evidence>
<evidence type="ECO:0000256" key="7">
    <source>
        <dbReference type="SAM" id="Phobius"/>
    </source>
</evidence>
<dbReference type="GO" id="GO:0003677">
    <property type="term" value="F:DNA binding"/>
    <property type="evidence" value="ECO:0007669"/>
    <property type="project" value="UniProtKB-UniRule"/>
</dbReference>
<sequence length="375" mass="42163">MPILLYQLTIIGTLILTRILAPKRLQAVCLIWTVLTVVNLFWPPLIILQLLVIWMTFALIKPRESTAEKGTSGARDGDVEARADAASTRFDPSQRIYGESLVSNGAPVIEEGANAALDQPPSYAPSRIDFRFESPAVQTLIHPLPTNLADRAFTQADPSPRSEERREIEDTAIHLQVPLLAHFTRACNLESILEHGLRSIEKAQDAGIRPRVNDAFRLDGRPDAISVSIAFPNHRMFYSYRQRDPEEEWVVLLIDPAILWMKSCGFCQRNASDHRVRALPLPGLMDASAFRSMFDPVDDLPTRQEQKLMDFDPTDPQAEVLVFDTIEPRFIEGIAFDSQEVQTACAHLVGDRRCAVFDRNTGPFASRGYARKWSN</sequence>
<feature type="binding site" evidence="6">
    <location>
        <begin position="182"/>
        <end position="184"/>
    </location>
    <ligand>
        <name>NAD(+)</name>
        <dbReference type="ChEBI" id="CHEBI:57540"/>
    </ligand>
</feature>
<organism evidence="9 10">
    <name type="scientific">Caballeronia telluris</name>
    <dbReference type="NCBI Taxonomy" id="326475"/>
    <lineage>
        <taxon>Bacteria</taxon>
        <taxon>Pseudomonadati</taxon>
        <taxon>Pseudomonadota</taxon>
        <taxon>Betaproteobacteria</taxon>
        <taxon>Burkholderiales</taxon>
        <taxon>Burkholderiaceae</taxon>
        <taxon>Caballeronia</taxon>
    </lineage>
</organism>
<gene>
    <name evidence="9" type="ORF">AWB66_05617</name>
</gene>
<dbReference type="EMBL" id="FCNZ02000034">
    <property type="protein sequence ID" value="SAL77396.1"/>
    <property type="molecule type" value="Genomic_DNA"/>
</dbReference>
<evidence type="ECO:0000313" key="10">
    <source>
        <dbReference type="Proteomes" id="UP000054717"/>
    </source>
</evidence>
<keyword evidence="5 6" id="KW-0238">DNA-binding</keyword>
<keyword evidence="7" id="KW-1133">Transmembrane helix</keyword>
<feature type="transmembrane region" description="Helical" evidence="7">
    <location>
        <begin position="37"/>
        <end position="60"/>
    </location>
</feature>
<dbReference type="Pfam" id="PF14487">
    <property type="entry name" value="DarT"/>
    <property type="match status" value="1"/>
</dbReference>
<comment type="caution">
    <text evidence="9">The sequence shown here is derived from an EMBL/GenBank/DDBJ whole genome shotgun (WGS) entry which is preliminary data.</text>
</comment>
<evidence type="ECO:0000256" key="3">
    <source>
        <dbReference type="ARBA" id="ARBA00022679"/>
    </source>
</evidence>
<keyword evidence="7" id="KW-0812">Transmembrane</keyword>
<evidence type="ECO:0000259" key="8">
    <source>
        <dbReference type="PROSITE" id="PS52018"/>
    </source>
</evidence>
<dbReference type="PROSITE" id="PS52018">
    <property type="entry name" value="DART"/>
    <property type="match status" value="1"/>
</dbReference>
<feature type="active site" description="Proton acceptor" evidence="6">
    <location>
        <position position="217"/>
    </location>
</feature>
<dbReference type="GO" id="GO:0016757">
    <property type="term" value="F:glycosyltransferase activity"/>
    <property type="evidence" value="ECO:0007669"/>
    <property type="project" value="UniProtKB-UniRule"/>
</dbReference>
<comment type="caution">
    <text evidence="6">Lacks conserved residue(s) required for the propagation of feature annotation.</text>
</comment>
<feature type="domain" description="DarT" evidence="8">
    <location>
        <begin position="178"/>
        <end position="364"/>
    </location>
</feature>
<dbReference type="Proteomes" id="UP000054717">
    <property type="component" value="Unassembled WGS sequence"/>
</dbReference>
<name>A0A158K8F2_9BURK</name>
<dbReference type="STRING" id="326475.AWB66_05617"/>
<keyword evidence="2 6" id="KW-0328">Glycosyltransferase</keyword>
<dbReference type="RefSeq" id="WP_125469806.1">
    <property type="nucleotide sequence ID" value="NZ_FCNZ02000034.1"/>
</dbReference>